<accession>A0AA38GWJ1</accession>
<dbReference type="PROSITE" id="PS50891">
    <property type="entry name" value="LOB"/>
    <property type="match status" value="1"/>
</dbReference>
<evidence type="ECO:0000256" key="2">
    <source>
        <dbReference type="SAM" id="Coils"/>
    </source>
</evidence>
<dbReference type="OMA" id="KSREKCT"/>
<dbReference type="EMBL" id="JAHRHJ020000001">
    <property type="protein sequence ID" value="KAH9330856.1"/>
    <property type="molecule type" value="Genomic_DNA"/>
</dbReference>
<gene>
    <name evidence="4" type="ORF">KI387_002964</name>
</gene>
<name>A0AA38GWJ1_TAXCH</name>
<dbReference type="Proteomes" id="UP000824469">
    <property type="component" value="Unassembled WGS sequence"/>
</dbReference>
<feature type="non-terminal residue" evidence="4">
    <location>
        <position position="1"/>
    </location>
</feature>
<evidence type="ECO:0000313" key="5">
    <source>
        <dbReference type="Proteomes" id="UP000824469"/>
    </source>
</evidence>
<dbReference type="InterPro" id="IPR004883">
    <property type="entry name" value="LOB"/>
</dbReference>
<protein>
    <recommendedName>
        <fullName evidence="3">LOB domain-containing protein</fullName>
    </recommendedName>
</protein>
<keyword evidence="2" id="KW-0175">Coiled coil</keyword>
<comment type="similarity">
    <text evidence="1">Belongs to the LOB domain-containing protein family.</text>
</comment>
<keyword evidence="5" id="KW-1185">Reference proteome</keyword>
<sequence length="143" mass="16094">MQRKKCSEECVLAPHFPSNDPEKFAVVQSVFGTSHIVKLLQGLKVEQRADAVDSMVYEATARVDDPVHGCVSSIHQMKKRIAELEDELAATKEELTRMLHMFLLGTDDAHPVPYPSDATSQAIEDNTYVEADPLQLWCPLWEQ</sequence>
<dbReference type="AlphaFoldDB" id="A0AA38GWJ1"/>
<reference evidence="4 5" key="1">
    <citation type="journal article" date="2021" name="Nat. Plants">
        <title>The Taxus genome provides insights into paclitaxel biosynthesis.</title>
        <authorList>
            <person name="Xiong X."/>
            <person name="Gou J."/>
            <person name="Liao Q."/>
            <person name="Li Y."/>
            <person name="Zhou Q."/>
            <person name="Bi G."/>
            <person name="Li C."/>
            <person name="Du R."/>
            <person name="Wang X."/>
            <person name="Sun T."/>
            <person name="Guo L."/>
            <person name="Liang H."/>
            <person name="Lu P."/>
            <person name="Wu Y."/>
            <person name="Zhang Z."/>
            <person name="Ro D.K."/>
            <person name="Shang Y."/>
            <person name="Huang S."/>
            <person name="Yan J."/>
        </authorList>
    </citation>
    <scope>NUCLEOTIDE SEQUENCE [LARGE SCALE GENOMIC DNA]</scope>
    <source>
        <strain evidence="4">Ta-2019</strain>
    </source>
</reference>
<evidence type="ECO:0000256" key="1">
    <source>
        <dbReference type="ARBA" id="ARBA00005474"/>
    </source>
</evidence>
<feature type="coiled-coil region" evidence="2">
    <location>
        <begin position="74"/>
        <end position="101"/>
    </location>
</feature>
<comment type="caution">
    <text evidence="4">The sequence shown here is derived from an EMBL/GenBank/DDBJ whole genome shotgun (WGS) entry which is preliminary data.</text>
</comment>
<evidence type="ECO:0000259" key="3">
    <source>
        <dbReference type="PROSITE" id="PS50891"/>
    </source>
</evidence>
<organism evidence="4 5">
    <name type="scientific">Taxus chinensis</name>
    <name type="common">Chinese yew</name>
    <name type="synonym">Taxus wallichiana var. chinensis</name>
    <dbReference type="NCBI Taxonomy" id="29808"/>
    <lineage>
        <taxon>Eukaryota</taxon>
        <taxon>Viridiplantae</taxon>
        <taxon>Streptophyta</taxon>
        <taxon>Embryophyta</taxon>
        <taxon>Tracheophyta</taxon>
        <taxon>Spermatophyta</taxon>
        <taxon>Pinopsida</taxon>
        <taxon>Pinidae</taxon>
        <taxon>Conifers II</taxon>
        <taxon>Cupressales</taxon>
        <taxon>Taxaceae</taxon>
        <taxon>Taxus</taxon>
    </lineage>
</organism>
<evidence type="ECO:0000313" key="4">
    <source>
        <dbReference type="EMBL" id="KAH9330856.1"/>
    </source>
</evidence>
<feature type="domain" description="LOB" evidence="3">
    <location>
        <begin position="1"/>
        <end position="95"/>
    </location>
</feature>
<dbReference type="PANTHER" id="PTHR31301">
    <property type="entry name" value="LOB DOMAIN-CONTAINING PROTEIN 4-RELATED"/>
    <property type="match status" value="1"/>
</dbReference>
<proteinExistence type="inferred from homology"/>
<dbReference type="Pfam" id="PF03195">
    <property type="entry name" value="LOB"/>
    <property type="match status" value="1"/>
</dbReference>
<dbReference type="PANTHER" id="PTHR31301:SF206">
    <property type="entry name" value="LOB DOMAIN-CONTAINING PROTEIN 1"/>
    <property type="match status" value="1"/>
</dbReference>